<dbReference type="PANTHER" id="PTHR48050">
    <property type="entry name" value="STEROL 3-BETA-GLUCOSYLTRANSFERASE"/>
    <property type="match status" value="1"/>
</dbReference>
<keyword evidence="5" id="KW-1185">Reference proteome</keyword>
<dbReference type="Proteomes" id="UP001596413">
    <property type="component" value="Unassembled WGS sequence"/>
</dbReference>
<evidence type="ECO:0000256" key="1">
    <source>
        <dbReference type="ARBA" id="ARBA00022679"/>
    </source>
</evidence>
<dbReference type="InterPro" id="IPR002213">
    <property type="entry name" value="UDP_glucos_trans"/>
</dbReference>
<accession>A0ABW2GL68</accession>
<feature type="region of interest" description="Disordered" evidence="2">
    <location>
        <begin position="54"/>
        <end position="85"/>
    </location>
</feature>
<name>A0ABW2GL68_9ACTN</name>
<dbReference type="RefSeq" id="WP_386418610.1">
    <property type="nucleotide sequence ID" value="NZ_JBHSZO010000060.1"/>
</dbReference>
<proteinExistence type="predicted"/>
<dbReference type="Gene3D" id="3.40.50.2000">
    <property type="entry name" value="Glycogen Phosphorylase B"/>
    <property type="match status" value="2"/>
</dbReference>
<dbReference type="EMBL" id="JBHSZO010000060">
    <property type="protein sequence ID" value="MFC7221330.1"/>
    <property type="molecule type" value="Genomic_DNA"/>
</dbReference>
<feature type="domain" description="Erythromycin biosynthesis protein CIII-like C-terminal" evidence="3">
    <location>
        <begin position="294"/>
        <end position="390"/>
    </location>
</feature>
<dbReference type="InterPro" id="IPR010610">
    <property type="entry name" value="EryCIII-like_C"/>
</dbReference>
<evidence type="ECO:0000256" key="2">
    <source>
        <dbReference type="SAM" id="MobiDB-lite"/>
    </source>
</evidence>
<dbReference type="CDD" id="cd03784">
    <property type="entry name" value="GT1_Gtf-like"/>
    <property type="match status" value="1"/>
</dbReference>
<evidence type="ECO:0000313" key="4">
    <source>
        <dbReference type="EMBL" id="MFC7221330.1"/>
    </source>
</evidence>
<reference evidence="5" key="1">
    <citation type="journal article" date="2019" name="Int. J. Syst. Evol. Microbiol.">
        <title>The Global Catalogue of Microorganisms (GCM) 10K type strain sequencing project: providing services to taxonomists for standard genome sequencing and annotation.</title>
        <authorList>
            <consortium name="The Broad Institute Genomics Platform"/>
            <consortium name="The Broad Institute Genome Sequencing Center for Infectious Disease"/>
            <person name="Wu L."/>
            <person name="Ma J."/>
        </authorList>
    </citation>
    <scope>NUCLEOTIDE SEQUENCE [LARGE SCALE GENOMIC DNA]</scope>
    <source>
        <strain evidence="5">CGMCC 1.13681</strain>
    </source>
</reference>
<dbReference type="Pfam" id="PF06722">
    <property type="entry name" value="EryCIII-like_C"/>
    <property type="match status" value="1"/>
</dbReference>
<sequence>MSRLLFVVPPLDGHVYPLAAVAAALEEHGHQIAWAGDPVVVARTVGSKATTFPCTADSDADSDSDSDSAALPGAEPDPGSGPASAELRGTAALKHRWEHYWAPLATTMAPGLTAAVLEFGPDLLVTDQQTLAGSLVAERLAVPYVTVSSTAAPTSGALLGMPELDEWNGRLLDRLRQRLGDASALYDPRFSPRGTLVLSTPELTGPQPAGRGPLRFLGPALGPRPEPAGFPRDWLDRADPRGLVLITLGFGSPPPADAFLQQAVQAVRRRAHRLRAVVVDPGGVLGEPAADADVLVVPEIPQLRILALAEAVICHGGHHTVAEALWYGVPLVLAPMRGDQPVVAGQAVATGAAVRVRFGRTDADRIGHALDSVLMEPGYAAAARRVRDSFRTAGGALAAADHLEELVLEVEEGPWT</sequence>
<dbReference type="SUPFAM" id="SSF53756">
    <property type="entry name" value="UDP-Glycosyltransferase/glycogen phosphorylase"/>
    <property type="match status" value="1"/>
</dbReference>
<keyword evidence="1" id="KW-0808">Transferase</keyword>
<dbReference type="PANTHER" id="PTHR48050:SF13">
    <property type="entry name" value="STEROL 3-BETA-GLUCOSYLTRANSFERASE UGT80A2"/>
    <property type="match status" value="1"/>
</dbReference>
<evidence type="ECO:0000259" key="3">
    <source>
        <dbReference type="Pfam" id="PF06722"/>
    </source>
</evidence>
<dbReference type="InterPro" id="IPR050426">
    <property type="entry name" value="Glycosyltransferase_28"/>
</dbReference>
<protein>
    <submittedName>
        <fullName evidence="4">Glycosyltransferase</fullName>
    </submittedName>
</protein>
<evidence type="ECO:0000313" key="5">
    <source>
        <dbReference type="Proteomes" id="UP001596413"/>
    </source>
</evidence>
<gene>
    <name evidence="4" type="ORF">ACFQLX_24665</name>
</gene>
<comment type="caution">
    <text evidence="4">The sequence shown here is derived from an EMBL/GenBank/DDBJ whole genome shotgun (WGS) entry which is preliminary data.</text>
</comment>
<organism evidence="4 5">
    <name type="scientific">Streptomyces polyrhachis</name>
    <dbReference type="NCBI Taxonomy" id="1282885"/>
    <lineage>
        <taxon>Bacteria</taxon>
        <taxon>Bacillati</taxon>
        <taxon>Actinomycetota</taxon>
        <taxon>Actinomycetes</taxon>
        <taxon>Kitasatosporales</taxon>
        <taxon>Streptomycetaceae</taxon>
        <taxon>Streptomyces</taxon>
    </lineage>
</organism>